<dbReference type="GO" id="GO:0003676">
    <property type="term" value="F:nucleic acid binding"/>
    <property type="evidence" value="ECO:0007669"/>
    <property type="project" value="InterPro"/>
</dbReference>
<accession>A0AAD9TNA2</accession>
<comment type="caution">
    <text evidence="2">The sequence shown here is derived from an EMBL/GenBank/DDBJ whole genome shotgun (WGS) entry which is preliminary data.</text>
</comment>
<dbReference type="InterPro" id="IPR002156">
    <property type="entry name" value="RNaseH_domain"/>
</dbReference>
<sequence>MATELAMVIDMVRFRVAWWFKHHGRGFTEPITVLVENLEIFCFDEKPMKAVKSKEMWMSSQLSYLPFTKHAYCVLLMICLGGPFCIKSDSKMAVSWVNEGDFGNLALVKVIYVIRSKISCLGNLSACFAPRDANAAADVLAKRGLAMEEEIVFFF</sequence>
<dbReference type="EMBL" id="JANJYI010000008">
    <property type="protein sequence ID" value="KAK2639217.1"/>
    <property type="molecule type" value="Genomic_DNA"/>
</dbReference>
<reference evidence="2" key="1">
    <citation type="journal article" date="2023" name="Plant J.">
        <title>Genome sequences and population genomics provide insights into the demographic history, inbreeding, and mutation load of two 'living fossil' tree species of Dipteronia.</title>
        <authorList>
            <person name="Feng Y."/>
            <person name="Comes H.P."/>
            <person name="Chen J."/>
            <person name="Zhu S."/>
            <person name="Lu R."/>
            <person name="Zhang X."/>
            <person name="Li P."/>
            <person name="Qiu J."/>
            <person name="Olsen K.M."/>
            <person name="Qiu Y."/>
        </authorList>
    </citation>
    <scope>NUCLEOTIDE SEQUENCE</scope>
    <source>
        <strain evidence="2">KIB01</strain>
    </source>
</reference>
<evidence type="ECO:0000313" key="2">
    <source>
        <dbReference type="EMBL" id="KAK2639217.1"/>
    </source>
</evidence>
<dbReference type="Proteomes" id="UP001280121">
    <property type="component" value="Unassembled WGS sequence"/>
</dbReference>
<evidence type="ECO:0000259" key="1">
    <source>
        <dbReference type="Pfam" id="PF13456"/>
    </source>
</evidence>
<feature type="domain" description="RNase H type-1" evidence="1">
    <location>
        <begin position="86"/>
        <end position="143"/>
    </location>
</feature>
<keyword evidence="3" id="KW-1185">Reference proteome</keyword>
<proteinExistence type="predicted"/>
<dbReference type="AlphaFoldDB" id="A0AAD9TNA2"/>
<protein>
    <recommendedName>
        <fullName evidence="1">RNase H type-1 domain-containing protein</fullName>
    </recommendedName>
</protein>
<dbReference type="Pfam" id="PF13456">
    <property type="entry name" value="RVT_3"/>
    <property type="match status" value="1"/>
</dbReference>
<gene>
    <name evidence="2" type="ORF">Ddye_027012</name>
</gene>
<organism evidence="2 3">
    <name type="scientific">Dipteronia dyeriana</name>
    <dbReference type="NCBI Taxonomy" id="168575"/>
    <lineage>
        <taxon>Eukaryota</taxon>
        <taxon>Viridiplantae</taxon>
        <taxon>Streptophyta</taxon>
        <taxon>Embryophyta</taxon>
        <taxon>Tracheophyta</taxon>
        <taxon>Spermatophyta</taxon>
        <taxon>Magnoliopsida</taxon>
        <taxon>eudicotyledons</taxon>
        <taxon>Gunneridae</taxon>
        <taxon>Pentapetalae</taxon>
        <taxon>rosids</taxon>
        <taxon>malvids</taxon>
        <taxon>Sapindales</taxon>
        <taxon>Sapindaceae</taxon>
        <taxon>Hippocastanoideae</taxon>
        <taxon>Acereae</taxon>
        <taxon>Dipteronia</taxon>
    </lineage>
</organism>
<dbReference type="GO" id="GO:0004523">
    <property type="term" value="F:RNA-DNA hybrid ribonuclease activity"/>
    <property type="evidence" value="ECO:0007669"/>
    <property type="project" value="InterPro"/>
</dbReference>
<name>A0AAD9TNA2_9ROSI</name>
<evidence type="ECO:0000313" key="3">
    <source>
        <dbReference type="Proteomes" id="UP001280121"/>
    </source>
</evidence>